<accession>A0ABS8CT82</accession>
<comment type="caution">
    <text evidence="1">The sequence shown here is derived from an EMBL/GenBank/DDBJ whole genome shotgun (WGS) entry which is preliminary data.</text>
</comment>
<organism evidence="1 2">
    <name type="scientific">Pseudogemmobacter faecipullorum</name>
    <dbReference type="NCBI Taxonomy" id="2755041"/>
    <lineage>
        <taxon>Bacteria</taxon>
        <taxon>Pseudomonadati</taxon>
        <taxon>Pseudomonadota</taxon>
        <taxon>Alphaproteobacteria</taxon>
        <taxon>Rhodobacterales</taxon>
        <taxon>Paracoccaceae</taxon>
        <taxon>Pseudogemmobacter</taxon>
    </lineage>
</organism>
<gene>
    <name evidence="1" type="ORF">H0485_18730</name>
</gene>
<protein>
    <submittedName>
        <fullName evidence="1">PRC-barrel domain containing protein</fullName>
    </submittedName>
</protein>
<evidence type="ECO:0000313" key="1">
    <source>
        <dbReference type="EMBL" id="MCB5412025.1"/>
    </source>
</evidence>
<dbReference type="EMBL" id="JACDXX010000026">
    <property type="protein sequence ID" value="MCB5412025.1"/>
    <property type="molecule type" value="Genomic_DNA"/>
</dbReference>
<dbReference type="RefSeq" id="WP_226937456.1">
    <property type="nucleotide sequence ID" value="NZ_JACDXX010000026.1"/>
</dbReference>
<keyword evidence="2" id="KW-1185">Reference proteome</keyword>
<proteinExistence type="predicted"/>
<sequence>MDHARHIRLAETDRTGAMLNSATLYGPGDERTGPVSEVHGQAKTEQVILDIGGYFGIGARPVAGRASDLSFMRDKNGRVHAVI</sequence>
<name>A0ABS8CT82_9RHOB</name>
<evidence type="ECO:0000313" key="2">
    <source>
        <dbReference type="Proteomes" id="UP001198571"/>
    </source>
</evidence>
<dbReference type="Proteomes" id="UP001198571">
    <property type="component" value="Unassembled WGS sequence"/>
</dbReference>
<reference evidence="1 2" key="1">
    <citation type="submission" date="2020-07" db="EMBL/GenBank/DDBJ databases">
        <title>Pseudogemmobacter sp. nov., isolated from poultry manure in Taiwan.</title>
        <authorList>
            <person name="Lin S.-Y."/>
            <person name="Tang Y.-S."/>
            <person name="Young C.-C."/>
        </authorList>
    </citation>
    <scope>NUCLEOTIDE SEQUENCE [LARGE SCALE GENOMIC DNA]</scope>
    <source>
        <strain evidence="1 2">CC-YST710</strain>
    </source>
</reference>
<dbReference type="Gene3D" id="2.30.30.240">
    <property type="entry name" value="PRC-barrel domain"/>
    <property type="match status" value="1"/>
</dbReference>